<dbReference type="PROSITE" id="PS50255">
    <property type="entry name" value="CYTOCHROME_B5_2"/>
    <property type="match status" value="1"/>
</dbReference>
<sequence length="342" mass="38117">FVVKGEVYDGKDYLKDHPGGADSILLVAGDDATDDFMNIHSMDAKEKLAQYHIGTLASPILTATPTETQVMSDPSSTPFLELKTWKSITLTSIQRVNHDSILYYFSFPHASQRLGLPVGQHVFVRLRRKDTGEMVQRAYTPVSKQNAAGGIEFLIKLYLPTTRFPSGGKMTVGFNQLEVGDTIELKGPFGSFIWQGSGTALWRGVPRKVKEIGMLKRPHSGITPILQVLRAILQDSSDTETKLYLLNTNKTEHDILCREELEAFFASHASTRFNMHHILRTVPEGWTHSQGRITDALLHTLFPKPSEEVLVLVCGPEGMISQTVKPGLERLGWDVEKSLVVF</sequence>
<comment type="similarity">
    <text evidence="11">Belongs to the cytochrome b5 family.</text>
</comment>
<evidence type="ECO:0000256" key="2">
    <source>
        <dbReference type="ARBA" id="ARBA00006105"/>
    </source>
</evidence>
<evidence type="ECO:0000256" key="11">
    <source>
        <dbReference type="RuleBase" id="RU362121"/>
    </source>
</evidence>
<dbReference type="EMBL" id="SGPM01000561">
    <property type="protein sequence ID" value="THH19026.1"/>
    <property type="molecule type" value="Genomic_DNA"/>
</dbReference>
<dbReference type="Gene3D" id="3.40.50.80">
    <property type="entry name" value="Nucleotide-binding domain of ferredoxin-NADP reductase (FNR) module"/>
    <property type="match status" value="1"/>
</dbReference>
<dbReference type="InterPro" id="IPR008333">
    <property type="entry name" value="Cbr1-like_FAD-bd_dom"/>
</dbReference>
<dbReference type="InterPro" id="IPR001834">
    <property type="entry name" value="CBR-like"/>
</dbReference>
<dbReference type="InterPro" id="IPR001199">
    <property type="entry name" value="Cyt_B5-like_heme/steroid-bd"/>
</dbReference>
<dbReference type="PROSITE" id="PS00191">
    <property type="entry name" value="CYTOCHROME_B5_1"/>
    <property type="match status" value="1"/>
</dbReference>
<evidence type="ECO:0000256" key="5">
    <source>
        <dbReference type="ARBA" id="ARBA00022723"/>
    </source>
</evidence>
<evidence type="ECO:0000256" key="3">
    <source>
        <dbReference type="ARBA" id="ARBA00022617"/>
    </source>
</evidence>
<dbReference type="GO" id="GO:0046872">
    <property type="term" value="F:metal ion binding"/>
    <property type="evidence" value="ECO:0007669"/>
    <property type="project" value="UniProtKB-UniRule"/>
</dbReference>
<gene>
    <name evidence="14" type="ORF">EUX98_g8852</name>
</gene>
<feature type="binding site" evidence="10">
    <location>
        <position position="139"/>
    </location>
    <ligand>
        <name>FAD</name>
        <dbReference type="ChEBI" id="CHEBI:57692"/>
    </ligand>
</feature>
<keyword evidence="3 11" id="KW-0349">Heme</keyword>
<name>A0A4S4M1T2_9APHY</name>
<organism evidence="14 15">
    <name type="scientific">Antrodiella citrinella</name>
    <dbReference type="NCBI Taxonomy" id="2447956"/>
    <lineage>
        <taxon>Eukaryota</taxon>
        <taxon>Fungi</taxon>
        <taxon>Dikarya</taxon>
        <taxon>Basidiomycota</taxon>
        <taxon>Agaricomycotina</taxon>
        <taxon>Agaricomycetes</taxon>
        <taxon>Polyporales</taxon>
        <taxon>Steccherinaceae</taxon>
        <taxon>Antrodiella</taxon>
    </lineage>
</organism>
<evidence type="ECO:0000256" key="6">
    <source>
        <dbReference type="ARBA" id="ARBA00022827"/>
    </source>
</evidence>
<keyword evidence="4 10" id="KW-0285">Flavoprotein</keyword>
<dbReference type="Pfam" id="PF00173">
    <property type="entry name" value="Cyt-b5"/>
    <property type="match status" value="1"/>
</dbReference>
<dbReference type="InterPro" id="IPR001433">
    <property type="entry name" value="OxRdtase_FAD/NAD-bd"/>
</dbReference>
<evidence type="ECO:0000256" key="7">
    <source>
        <dbReference type="ARBA" id="ARBA00023002"/>
    </source>
</evidence>
<keyword evidence="8 11" id="KW-0408">Iron</keyword>
<dbReference type="GO" id="GO:0016491">
    <property type="term" value="F:oxidoreductase activity"/>
    <property type="evidence" value="ECO:0007669"/>
    <property type="project" value="UniProtKB-KW"/>
</dbReference>
<evidence type="ECO:0000259" key="12">
    <source>
        <dbReference type="PROSITE" id="PS50255"/>
    </source>
</evidence>
<dbReference type="PRINTS" id="PR00363">
    <property type="entry name" value="CYTOCHROMEB5"/>
</dbReference>
<evidence type="ECO:0000256" key="1">
    <source>
        <dbReference type="ARBA" id="ARBA00001974"/>
    </source>
</evidence>
<keyword evidence="15" id="KW-1185">Reference proteome</keyword>
<dbReference type="Gene3D" id="3.10.120.10">
    <property type="entry name" value="Cytochrome b5-like heme/steroid binding domain"/>
    <property type="match status" value="1"/>
</dbReference>
<dbReference type="InterPro" id="IPR017927">
    <property type="entry name" value="FAD-bd_FR_type"/>
</dbReference>
<evidence type="ECO:0000256" key="8">
    <source>
        <dbReference type="ARBA" id="ARBA00023004"/>
    </source>
</evidence>
<dbReference type="InterPro" id="IPR017938">
    <property type="entry name" value="Riboflavin_synthase-like_b-brl"/>
</dbReference>
<evidence type="ECO:0000313" key="15">
    <source>
        <dbReference type="Proteomes" id="UP000308730"/>
    </source>
</evidence>
<proteinExistence type="inferred from homology"/>
<dbReference type="SMART" id="SM01117">
    <property type="entry name" value="Cyt-b5"/>
    <property type="match status" value="1"/>
</dbReference>
<dbReference type="Pfam" id="PF00175">
    <property type="entry name" value="NAD_binding_1"/>
    <property type="match status" value="1"/>
</dbReference>
<dbReference type="PANTHER" id="PTHR19370">
    <property type="entry name" value="NADH-CYTOCHROME B5 REDUCTASE"/>
    <property type="match status" value="1"/>
</dbReference>
<keyword evidence="9" id="KW-0520">NAD</keyword>
<evidence type="ECO:0000313" key="14">
    <source>
        <dbReference type="EMBL" id="THH19026.1"/>
    </source>
</evidence>
<feature type="binding site" evidence="10">
    <location>
        <position position="154"/>
    </location>
    <ligand>
        <name>FAD</name>
        <dbReference type="ChEBI" id="CHEBI:57692"/>
    </ligand>
</feature>
<dbReference type="InterPro" id="IPR039261">
    <property type="entry name" value="FNR_nucleotide-bd"/>
</dbReference>
<dbReference type="AlphaFoldDB" id="A0A4S4M1T2"/>
<dbReference type="GO" id="GO:0071949">
    <property type="term" value="F:FAD binding"/>
    <property type="evidence" value="ECO:0007669"/>
    <property type="project" value="TreeGrafter"/>
</dbReference>
<evidence type="ECO:0000256" key="4">
    <source>
        <dbReference type="ARBA" id="ARBA00022630"/>
    </source>
</evidence>
<evidence type="ECO:0000256" key="10">
    <source>
        <dbReference type="PIRSR" id="PIRSR601834-1"/>
    </source>
</evidence>
<accession>A0A4S4M1T2</accession>
<dbReference type="Gene3D" id="2.40.30.10">
    <property type="entry name" value="Translation factors"/>
    <property type="match status" value="1"/>
</dbReference>
<evidence type="ECO:0000259" key="13">
    <source>
        <dbReference type="PROSITE" id="PS51384"/>
    </source>
</evidence>
<dbReference type="SUPFAM" id="SSF63380">
    <property type="entry name" value="Riboflavin synthase domain-like"/>
    <property type="match status" value="1"/>
</dbReference>
<feature type="domain" description="FAD-binding FR-type" evidence="13">
    <location>
        <begin position="83"/>
        <end position="195"/>
    </location>
</feature>
<dbReference type="Pfam" id="PF00970">
    <property type="entry name" value="FAD_binding_6"/>
    <property type="match status" value="1"/>
</dbReference>
<comment type="caution">
    <text evidence="14">The sequence shown here is derived from an EMBL/GenBank/DDBJ whole genome shotgun (WGS) entry which is preliminary data.</text>
</comment>
<comment type="cofactor">
    <cofactor evidence="1 10">
        <name>FAD</name>
        <dbReference type="ChEBI" id="CHEBI:57692"/>
    </cofactor>
</comment>
<dbReference type="GO" id="GO:0020037">
    <property type="term" value="F:heme binding"/>
    <property type="evidence" value="ECO:0007669"/>
    <property type="project" value="UniProtKB-UniRule"/>
</dbReference>
<protein>
    <recommendedName>
        <fullName evidence="16">Cytochrome-b5 reductase</fullName>
    </recommendedName>
</protein>
<evidence type="ECO:0008006" key="16">
    <source>
        <dbReference type="Google" id="ProtNLM"/>
    </source>
</evidence>
<feature type="non-terminal residue" evidence="14">
    <location>
        <position position="1"/>
    </location>
</feature>
<dbReference type="PANTHER" id="PTHR19370:SF185">
    <property type="entry name" value="NADH-CYTOCHROME B5 REDUCTASE"/>
    <property type="match status" value="1"/>
</dbReference>
<evidence type="ECO:0000256" key="9">
    <source>
        <dbReference type="ARBA" id="ARBA00023027"/>
    </source>
</evidence>
<reference evidence="14 15" key="1">
    <citation type="submission" date="2019-02" db="EMBL/GenBank/DDBJ databases">
        <title>Genome sequencing of the rare red list fungi Antrodiella citrinella (Flaviporus citrinellus).</title>
        <authorList>
            <person name="Buettner E."/>
            <person name="Kellner H."/>
        </authorList>
    </citation>
    <scope>NUCLEOTIDE SEQUENCE [LARGE SCALE GENOMIC DNA]</scope>
    <source>
        <strain evidence="14 15">DSM 108506</strain>
    </source>
</reference>
<keyword evidence="5 11" id="KW-0479">Metal-binding</keyword>
<dbReference type="Proteomes" id="UP000308730">
    <property type="component" value="Unassembled WGS sequence"/>
</dbReference>
<dbReference type="SUPFAM" id="SSF55856">
    <property type="entry name" value="Cytochrome b5-like heme/steroid binding domain"/>
    <property type="match status" value="1"/>
</dbReference>
<dbReference type="PROSITE" id="PS51384">
    <property type="entry name" value="FAD_FR"/>
    <property type="match status" value="1"/>
</dbReference>
<comment type="similarity">
    <text evidence="2">Belongs to the flavoprotein pyridine nucleotide cytochrome reductase family.</text>
</comment>
<feature type="domain" description="Cytochrome b5 heme-binding" evidence="12">
    <location>
        <begin position="1"/>
        <end position="57"/>
    </location>
</feature>
<keyword evidence="6 10" id="KW-0274">FAD</keyword>
<feature type="binding site" evidence="10">
    <location>
        <position position="169"/>
    </location>
    <ligand>
        <name>FAD</name>
        <dbReference type="ChEBI" id="CHEBI:57692"/>
    </ligand>
</feature>
<keyword evidence="7" id="KW-0560">Oxidoreductase</keyword>
<feature type="binding site" evidence="10">
    <location>
        <position position="156"/>
    </location>
    <ligand>
        <name>FAD</name>
        <dbReference type="ChEBI" id="CHEBI:57692"/>
    </ligand>
</feature>
<dbReference type="PRINTS" id="PR00406">
    <property type="entry name" value="CYTB5RDTASE"/>
</dbReference>
<dbReference type="SUPFAM" id="SSF52343">
    <property type="entry name" value="Ferredoxin reductase-like, C-terminal NADP-linked domain"/>
    <property type="match status" value="1"/>
</dbReference>
<dbReference type="PRINTS" id="PR00371">
    <property type="entry name" value="FPNCR"/>
</dbReference>
<dbReference type="InterPro" id="IPR036400">
    <property type="entry name" value="Cyt_B5-like_heme/steroid_sf"/>
</dbReference>
<feature type="binding site" evidence="10">
    <location>
        <position position="137"/>
    </location>
    <ligand>
        <name>FAD</name>
        <dbReference type="ChEBI" id="CHEBI:57692"/>
    </ligand>
</feature>
<dbReference type="OrthoDB" id="432685at2759"/>
<dbReference type="CDD" id="cd06183">
    <property type="entry name" value="cyt_b5_reduct_like"/>
    <property type="match status" value="1"/>
</dbReference>
<dbReference type="InterPro" id="IPR001709">
    <property type="entry name" value="Flavoprot_Pyr_Nucl_cyt_Rdtase"/>
</dbReference>
<feature type="binding site" evidence="10">
    <location>
        <position position="170"/>
    </location>
    <ligand>
        <name>FAD</name>
        <dbReference type="ChEBI" id="CHEBI:57692"/>
    </ligand>
</feature>
<dbReference type="InterPro" id="IPR018506">
    <property type="entry name" value="Cyt_B5_heme-BS"/>
</dbReference>
<feature type="binding site" evidence="10">
    <location>
        <position position="223"/>
    </location>
    <ligand>
        <name>FAD</name>
        <dbReference type="ChEBI" id="CHEBI:57692"/>
    </ligand>
</feature>